<dbReference type="SUPFAM" id="SSF56112">
    <property type="entry name" value="Protein kinase-like (PK-like)"/>
    <property type="match status" value="1"/>
</dbReference>
<dbReference type="InterPro" id="IPR011009">
    <property type="entry name" value="Kinase-like_dom_sf"/>
</dbReference>
<keyword evidence="1" id="KW-1133">Transmembrane helix</keyword>
<dbReference type="PANTHER" id="PTHR47829">
    <property type="entry name" value="HYDROLASE, PUTATIVE (AFU_ORTHOLOGUE AFUA_1G12880)-RELATED"/>
    <property type="match status" value="1"/>
</dbReference>
<dbReference type="Gene3D" id="3.30.200.20">
    <property type="entry name" value="Phosphorylase Kinase, domain 1"/>
    <property type="match status" value="1"/>
</dbReference>
<reference evidence="3" key="1">
    <citation type="submission" date="2018-05" db="EMBL/GenBank/DDBJ databases">
        <authorList>
            <person name="Lanie J.A."/>
            <person name="Ng W.-L."/>
            <person name="Kazmierczak K.M."/>
            <person name="Andrzejewski T.M."/>
            <person name="Davidsen T.M."/>
            <person name="Wayne K.J."/>
            <person name="Tettelin H."/>
            <person name="Glass J.I."/>
            <person name="Rusch D."/>
            <person name="Podicherti R."/>
            <person name="Tsui H.-C.T."/>
            <person name="Winkler M.E."/>
        </authorList>
    </citation>
    <scope>NUCLEOTIDE SEQUENCE</scope>
</reference>
<proteinExistence type="predicted"/>
<feature type="transmembrane region" description="Helical" evidence="1">
    <location>
        <begin position="301"/>
        <end position="322"/>
    </location>
</feature>
<dbReference type="InterPro" id="IPR041726">
    <property type="entry name" value="ACAD10_11_N"/>
</dbReference>
<dbReference type="InterPro" id="IPR052898">
    <property type="entry name" value="ACAD10-like"/>
</dbReference>
<sequence>MYENYIDKATKIRQGEEINSSNLQEYLTKILSIKGNIEISQFPNGFSNLTYLIKIDKDEFVLRRPPHGAKIKTGHDMFREFNILSKLYPFFNKVPKAICYCEDAKVIGAPFYLMEKINGVIIRGNSKTINKLDKDSMGKIANNFINNFVELHSIDIHKSKLNEIGKIDGYNLRQINGWIKRYNNSIVDECANLKKTAKWLLNNIPKESSASLIHNDYKYDNIVLNSKNISEIISVLDWEMSTIGDPLMDLGTSLGYWINHNDPDFMKKLNLNPSSVEGNPTRDQFVNQYALKSKININNLIFYYVYGLFKIAVIIQQIYFRYNKGLTKDMRFKNLNLWIEDLALIANQSINKKKLDNLF</sequence>
<keyword evidence="1" id="KW-0812">Transmembrane</keyword>
<name>A0A381XLZ9_9ZZZZ</name>
<feature type="domain" description="Aminoglycoside phosphotransferase" evidence="2">
    <location>
        <begin position="38"/>
        <end position="265"/>
    </location>
</feature>
<evidence type="ECO:0000313" key="3">
    <source>
        <dbReference type="EMBL" id="SVA65796.1"/>
    </source>
</evidence>
<dbReference type="EMBL" id="UINC01015662">
    <property type="protein sequence ID" value="SVA65796.1"/>
    <property type="molecule type" value="Genomic_DNA"/>
</dbReference>
<protein>
    <recommendedName>
        <fullName evidence="2">Aminoglycoside phosphotransferase domain-containing protein</fullName>
    </recommendedName>
</protein>
<dbReference type="AlphaFoldDB" id="A0A381XLZ9"/>
<evidence type="ECO:0000256" key="1">
    <source>
        <dbReference type="SAM" id="Phobius"/>
    </source>
</evidence>
<dbReference type="CDD" id="cd05154">
    <property type="entry name" value="ACAD10_11_N-like"/>
    <property type="match status" value="1"/>
</dbReference>
<dbReference type="Pfam" id="PF01636">
    <property type="entry name" value="APH"/>
    <property type="match status" value="1"/>
</dbReference>
<dbReference type="Gene3D" id="3.90.1200.10">
    <property type="match status" value="1"/>
</dbReference>
<dbReference type="InterPro" id="IPR002575">
    <property type="entry name" value="Aminoglycoside_PTrfase"/>
</dbReference>
<gene>
    <name evidence="3" type="ORF">METZ01_LOCUS118650</name>
</gene>
<dbReference type="PANTHER" id="PTHR47829:SF1">
    <property type="entry name" value="HAD FAMILY PHOSPHATASE"/>
    <property type="match status" value="1"/>
</dbReference>
<keyword evidence="1" id="KW-0472">Membrane</keyword>
<accession>A0A381XLZ9</accession>
<evidence type="ECO:0000259" key="2">
    <source>
        <dbReference type="Pfam" id="PF01636"/>
    </source>
</evidence>
<organism evidence="3">
    <name type="scientific">marine metagenome</name>
    <dbReference type="NCBI Taxonomy" id="408172"/>
    <lineage>
        <taxon>unclassified sequences</taxon>
        <taxon>metagenomes</taxon>
        <taxon>ecological metagenomes</taxon>
    </lineage>
</organism>